<evidence type="ECO:0000313" key="1">
    <source>
        <dbReference type="EMBL" id="AKJ02643.1"/>
    </source>
</evidence>
<dbReference type="RefSeq" id="WP_047856916.1">
    <property type="nucleotide sequence ID" value="NZ_CP011509.1"/>
</dbReference>
<dbReference type="Proteomes" id="UP000256345">
    <property type="component" value="Unassembled WGS sequence"/>
</dbReference>
<dbReference type="KEGG" id="age:AA314_04269"/>
<evidence type="ECO:0000313" key="3">
    <source>
        <dbReference type="Proteomes" id="UP000035579"/>
    </source>
</evidence>
<gene>
    <name evidence="1" type="ORF">AA314_04269</name>
    <name evidence="2" type="ORF">ATI61_11732</name>
</gene>
<reference evidence="2 4" key="2">
    <citation type="submission" date="2018-08" db="EMBL/GenBank/DDBJ databases">
        <title>Genomic Encyclopedia of Archaeal and Bacterial Type Strains, Phase II (KMG-II): from individual species to whole genera.</title>
        <authorList>
            <person name="Goeker M."/>
        </authorList>
    </citation>
    <scope>NUCLEOTIDE SEQUENCE [LARGE SCALE GENOMIC DNA]</scope>
    <source>
        <strain evidence="2 4">DSM 2261</strain>
    </source>
</reference>
<dbReference type="Proteomes" id="UP000035579">
    <property type="component" value="Chromosome"/>
</dbReference>
<dbReference type="EMBL" id="CP011509">
    <property type="protein sequence ID" value="AKJ02643.1"/>
    <property type="molecule type" value="Genomic_DNA"/>
</dbReference>
<dbReference type="EMBL" id="QUMU01000017">
    <property type="protein sequence ID" value="REG23189.1"/>
    <property type="molecule type" value="Genomic_DNA"/>
</dbReference>
<protein>
    <submittedName>
        <fullName evidence="1">Surface exclusion protein Sea1</fullName>
    </submittedName>
</protein>
<reference evidence="1 3" key="1">
    <citation type="submission" date="2015-05" db="EMBL/GenBank/DDBJ databases">
        <title>Genome assembly of Archangium gephyra DSM 2261.</title>
        <authorList>
            <person name="Sharma G."/>
            <person name="Subramanian S."/>
        </authorList>
    </citation>
    <scope>NUCLEOTIDE SEQUENCE [LARGE SCALE GENOMIC DNA]</scope>
    <source>
        <strain evidence="1 3">DSM 2261</strain>
    </source>
</reference>
<evidence type="ECO:0000313" key="4">
    <source>
        <dbReference type="Proteomes" id="UP000256345"/>
    </source>
</evidence>
<accession>A0AAC8Q7U6</accession>
<sequence length="1301" mass="138958">MNYQDLKQKLSAAGGKVVISQSTLTSGVSDFLAAFYNGQPIEISEASTETEDTAGGTVHITGRASFLGVADLPVSARFSVDAQGEVHASLRYRLRDTAPGPDAWTFSRSFPKLPTVVDYATELSPFFREARYDPFANQRSFLDALDLFDTFFVVSTHAGLDLESDLPLGVGINFVSRMRPQGLMGVLEHGLGDSPTVPLYGVIRIPKPTERTLALTPMQRAWDRPEAPGIHLQSPLSVNFKLGALSFQRAMFQVYSPHSTDWMAQNPSFKPVHGYSGTLSIPSAELQIKLGADLKWNLPQALLSGQCEGISLGKLTQLVDLTGTDGLSSYLPQELQKAVDALDKLELMYVAVDVGVAGVTPTMESAWFTVGLPNLKWKVWGDHLEVKDIACRFNIRPAAQKTSVSVTLYGTLEVEGVPLSIYASSDDSFTVRATTKEKISLPLDKLMKTYAPGVPPPSALAVDSLGVTVAPGRSYEMMALLAGAPDPWVIPIGPKKLTVSDVVLALRCSSGAPLSGSFAGKMAFGDDIQLDIAYDLPGDVVIRSTFERVNLTKLIDQLCDVKVPMPDGFDLVLDNASVLIQKRGNDGTFQVGASVKDVGLFAFEVSKVPGKGWGFAAGLSLGNGRISQLPGLSALRELENTFKLEKLMVVISSLENAGFTFPDMAQFNRPELGAKLALPAQATGVVPGLMAFAEWKLDSNSREQKLLMSLLGLGGTQSATVVLGANPLKDFRLYVRQQSKIQGNPFQSRFGVELNNGKPSFFLTGSLAVKIQGQPQNFDVTTAFLPGGALLSATVKGSTAINCGPFKLSNLALQVGVNWAGIPSLGVACTIDVKKFQSSLAVFFDSTDPSRSLVAGSISSLTLKDVTDSLLGVVGLKTPLDEVLETIAIKGTREFSLPGSLASELDGLAFDKVATAFAAAKVAIPSSSQQLTLVVNAKGSSWHLTDLSTMRHYELTKRGDSIQVQIAPQFYFAPQPTAIGTIKYPQGYYINAAISFAGFDAAATIEISQSKGFSVDAQMDKIVLVDEQLFALTAAQGGGGPRISISTFNQPANPVQEFRPPHFYINGSLTMLGLKRSIYASVTTKGIEFELQGKLLPGVDFDVEARFGKSGLEAGGKVKVGVGTIDLGPLGKAKINTDLEAELELELGKEVELMLDSSFDFAGQHFKIAKFKVDAKADALAKLPEQMAKKVEAALRDVFKDVNQWANAVGKGFMDGVDDTEKVFRDVYGKSAQEAKALANSIGRGVNQAGKAIEGAAKDTGKAVEGAAKDTGKAVESAAKSAGKELNKTANKAKKAFKKIF</sequence>
<proteinExistence type="predicted"/>
<organism evidence="1 3">
    <name type="scientific">Archangium gephyra</name>
    <dbReference type="NCBI Taxonomy" id="48"/>
    <lineage>
        <taxon>Bacteria</taxon>
        <taxon>Pseudomonadati</taxon>
        <taxon>Myxococcota</taxon>
        <taxon>Myxococcia</taxon>
        <taxon>Myxococcales</taxon>
        <taxon>Cystobacterineae</taxon>
        <taxon>Archangiaceae</taxon>
        <taxon>Archangium</taxon>
    </lineage>
</organism>
<evidence type="ECO:0000313" key="2">
    <source>
        <dbReference type="EMBL" id="REG23189.1"/>
    </source>
</evidence>
<keyword evidence="4" id="KW-1185">Reference proteome</keyword>
<name>A0AAC8Q7U6_9BACT</name>